<dbReference type="PROSITE" id="PS51257">
    <property type="entry name" value="PROKAR_LIPOPROTEIN"/>
    <property type="match status" value="1"/>
</dbReference>
<dbReference type="EMBL" id="DQAY01000070">
    <property type="protein sequence ID" value="HCO23834.1"/>
    <property type="molecule type" value="Genomic_DNA"/>
</dbReference>
<dbReference type="Proteomes" id="UP000263642">
    <property type="component" value="Unassembled WGS sequence"/>
</dbReference>
<feature type="region of interest" description="Disordered" evidence="1">
    <location>
        <begin position="89"/>
        <end position="138"/>
    </location>
</feature>
<dbReference type="RefSeq" id="WP_154931512.1">
    <property type="nucleotide sequence ID" value="NZ_CAXBMG010000036.1"/>
</dbReference>
<organism evidence="2 3">
    <name type="scientific">Gimesia maris</name>
    <dbReference type="NCBI Taxonomy" id="122"/>
    <lineage>
        <taxon>Bacteria</taxon>
        <taxon>Pseudomonadati</taxon>
        <taxon>Planctomycetota</taxon>
        <taxon>Planctomycetia</taxon>
        <taxon>Planctomycetales</taxon>
        <taxon>Planctomycetaceae</taxon>
        <taxon>Gimesia</taxon>
    </lineage>
</organism>
<evidence type="ECO:0008006" key="4">
    <source>
        <dbReference type="Google" id="ProtNLM"/>
    </source>
</evidence>
<evidence type="ECO:0000256" key="1">
    <source>
        <dbReference type="SAM" id="MobiDB-lite"/>
    </source>
</evidence>
<evidence type="ECO:0000313" key="2">
    <source>
        <dbReference type="EMBL" id="HCO23834.1"/>
    </source>
</evidence>
<protein>
    <recommendedName>
        <fullName evidence="4">Carboxypeptidase regulatory-like domain-containing protein</fullName>
    </recommendedName>
</protein>
<evidence type="ECO:0000313" key="3">
    <source>
        <dbReference type="Proteomes" id="UP000263642"/>
    </source>
</evidence>
<dbReference type="AlphaFoldDB" id="A0A3D3R4P3"/>
<feature type="compositionally biased region" description="Polar residues" evidence="1">
    <location>
        <begin position="99"/>
        <end position="120"/>
    </location>
</feature>
<sequence length="138" mass="14924">MCKQQILCSCLLLLTGCGQSTDEMALTPMSGTITYQGTPIEEGVIRLVPQEGSSAPVRTTQINAGNYQFTDRSAIKPGTYQVEINAYQGEAGLPGDQPAGSSTSRKQYLPEQFNTKSTIEPLTIPPDSDPVQHDFNLK</sequence>
<gene>
    <name evidence="2" type="ORF">DIT97_12555</name>
</gene>
<accession>A0A3D3R4P3</accession>
<name>A0A3D3R4P3_9PLAN</name>
<reference evidence="2 3" key="1">
    <citation type="journal article" date="2018" name="Nat. Biotechnol.">
        <title>A standardized bacterial taxonomy based on genome phylogeny substantially revises the tree of life.</title>
        <authorList>
            <person name="Parks D.H."/>
            <person name="Chuvochina M."/>
            <person name="Waite D.W."/>
            <person name="Rinke C."/>
            <person name="Skarshewski A."/>
            <person name="Chaumeil P.A."/>
            <person name="Hugenholtz P."/>
        </authorList>
    </citation>
    <scope>NUCLEOTIDE SEQUENCE [LARGE SCALE GENOMIC DNA]</scope>
    <source>
        <strain evidence="2">UBA9375</strain>
    </source>
</reference>
<comment type="caution">
    <text evidence="2">The sequence shown here is derived from an EMBL/GenBank/DDBJ whole genome shotgun (WGS) entry which is preliminary data.</text>
</comment>
<proteinExistence type="predicted"/>